<reference evidence="1" key="1">
    <citation type="journal article" date="2019" name="bioRxiv">
        <title>The Genome of the Zebra Mussel, Dreissena polymorpha: A Resource for Invasive Species Research.</title>
        <authorList>
            <person name="McCartney M.A."/>
            <person name="Auch B."/>
            <person name="Kono T."/>
            <person name="Mallez S."/>
            <person name="Zhang Y."/>
            <person name="Obille A."/>
            <person name="Becker A."/>
            <person name="Abrahante J.E."/>
            <person name="Garbe J."/>
            <person name="Badalamenti J.P."/>
            <person name="Herman A."/>
            <person name="Mangelson H."/>
            <person name="Liachko I."/>
            <person name="Sullivan S."/>
            <person name="Sone E.D."/>
            <person name="Koren S."/>
            <person name="Silverstein K.A.T."/>
            <person name="Beckman K.B."/>
            <person name="Gohl D.M."/>
        </authorList>
    </citation>
    <scope>NUCLEOTIDE SEQUENCE</scope>
    <source>
        <strain evidence="1">Duluth1</strain>
        <tissue evidence="1">Whole animal</tissue>
    </source>
</reference>
<comment type="caution">
    <text evidence="1">The sequence shown here is derived from an EMBL/GenBank/DDBJ whole genome shotgun (WGS) entry which is preliminary data.</text>
</comment>
<dbReference type="EMBL" id="JAIWYP010000006">
    <property type="protein sequence ID" value="KAH3815003.1"/>
    <property type="molecule type" value="Genomic_DNA"/>
</dbReference>
<reference evidence="1" key="2">
    <citation type="submission" date="2020-11" db="EMBL/GenBank/DDBJ databases">
        <authorList>
            <person name="McCartney M.A."/>
            <person name="Auch B."/>
            <person name="Kono T."/>
            <person name="Mallez S."/>
            <person name="Becker A."/>
            <person name="Gohl D.M."/>
            <person name="Silverstein K.A.T."/>
            <person name="Koren S."/>
            <person name="Bechman K.B."/>
            <person name="Herman A."/>
            <person name="Abrahante J.E."/>
            <person name="Garbe J."/>
        </authorList>
    </citation>
    <scope>NUCLEOTIDE SEQUENCE</scope>
    <source>
        <strain evidence="1">Duluth1</strain>
        <tissue evidence="1">Whole animal</tissue>
    </source>
</reference>
<evidence type="ECO:0000313" key="2">
    <source>
        <dbReference type="Proteomes" id="UP000828390"/>
    </source>
</evidence>
<proteinExistence type="predicted"/>
<keyword evidence="2" id="KW-1185">Reference proteome</keyword>
<accession>A0A9D4GDV1</accession>
<gene>
    <name evidence="1" type="ORF">DPMN_143522</name>
</gene>
<evidence type="ECO:0000313" key="1">
    <source>
        <dbReference type="EMBL" id="KAH3815003.1"/>
    </source>
</evidence>
<name>A0A9D4GDV1_DREPO</name>
<dbReference type="Proteomes" id="UP000828390">
    <property type="component" value="Unassembled WGS sequence"/>
</dbReference>
<protein>
    <submittedName>
        <fullName evidence="1">Uncharacterized protein</fullName>
    </submittedName>
</protein>
<sequence length="86" mass="9215">MGTQSDPLMTSVCSYESDLNVRMDTVMSIELSIPLSASESVLPISVDPFGNLISVESSPPQPHFGYVSDIKALEIIESTLTSAQIP</sequence>
<dbReference type="AlphaFoldDB" id="A0A9D4GDV1"/>
<organism evidence="1 2">
    <name type="scientific">Dreissena polymorpha</name>
    <name type="common">Zebra mussel</name>
    <name type="synonym">Mytilus polymorpha</name>
    <dbReference type="NCBI Taxonomy" id="45954"/>
    <lineage>
        <taxon>Eukaryota</taxon>
        <taxon>Metazoa</taxon>
        <taxon>Spiralia</taxon>
        <taxon>Lophotrochozoa</taxon>
        <taxon>Mollusca</taxon>
        <taxon>Bivalvia</taxon>
        <taxon>Autobranchia</taxon>
        <taxon>Heteroconchia</taxon>
        <taxon>Euheterodonta</taxon>
        <taxon>Imparidentia</taxon>
        <taxon>Neoheterodontei</taxon>
        <taxon>Myida</taxon>
        <taxon>Dreissenoidea</taxon>
        <taxon>Dreissenidae</taxon>
        <taxon>Dreissena</taxon>
    </lineage>
</organism>